<dbReference type="AlphaFoldDB" id="A0A540WGS6"/>
<sequence length="16" mass="1748">VLDDPRVQEAYMGGVV</sequence>
<dbReference type="EMBL" id="VIFM01000901">
    <property type="protein sequence ID" value="TQF08211.1"/>
    <property type="molecule type" value="Genomic_DNA"/>
</dbReference>
<evidence type="ECO:0000313" key="1">
    <source>
        <dbReference type="EMBL" id="TQF08211.1"/>
    </source>
</evidence>
<protein>
    <submittedName>
        <fullName evidence="1">Uncharacterized protein</fullName>
    </submittedName>
</protein>
<keyword evidence="2" id="KW-1185">Reference proteome</keyword>
<name>A0A540WGS6_9BACT</name>
<evidence type="ECO:0000313" key="2">
    <source>
        <dbReference type="Proteomes" id="UP000315369"/>
    </source>
</evidence>
<reference evidence="1 2" key="1">
    <citation type="submission" date="2019-06" db="EMBL/GenBank/DDBJ databases">
        <authorList>
            <person name="Livingstone P."/>
            <person name="Whitworth D."/>
        </authorList>
    </citation>
    <scope>NUCLEOTIDE SEQUENCE [LARGE SCALE GENOMIC DNA]</scope>
    <source>
        <strain evidence="1 2">AM401</strain>
    </source>
</reference>
<comment type="caution">
    <text evidence="1">The sequence shown here is derived from an EMBL/GenBank/DDBJ whole genome shotgun (WGS) entry which is preliminary data.</text>
</comment>
<gene>
    <name evidence="1" type="ORF">FJV41_51155</name>
</gene>
<accession>A0A540WGS6</accession>
<feature type="non-terminal residue" evidence="1">
    <location>
        <position position="1"/>
    </location>
</feature>
<dbReference type="Proteomes" id="UP000315369">
    <property type="component" value="Unassembled WGS sequence"/>
</dbReference>
<proteinExistence type="predicted"/>
<organism evidence="1 2">
    <name type="scientific">Myxococcus llanfairpwllgwyngyllgogerychwyrndrobwllllantysiliogogogochensis</name>
    <dbReference type="NCBI Taxonomy" id="2590453"/>
    <lineage>
        <taxon>Bacteria</taxon>
        <taxon>Pseudomonadati</taxon>
        <taxon>Myxococcota</taxon>
        <taxon>Myxococcia</taxon>
        <taxon>Myxococcales</taxon>
        <taxon>Cystobacterineae</taxon>
        <taxon>Myxococcaceae</taxon>
        <taxon>Myxococcus</taxon>
    </lineage>
</organism>